<dbReference type="PANTHER" id="PTHR33102">
    <property type="entry name" value="DVL19-RELATED-RELATED"/>
    <property type="match status" value="1"/>
</dbReference>
<keyword evidence="4" id="KW-0812">Transmembrane</keyword>
<comment type="caution">
    <text evidence="9">The sequence shown here is derived from an EMBL/GenBank/DDBJ whole genome shotgun (WGS) entry which is preliminary data.</text>
</comment>
<dbReference type="GO" id="GO:0008285">
    <property type="term" value="P:negative regulation of cell population proliferation"/>
    <property type="evidence" value="ECO:0007669"/>
    <property type="project" value="InterPro"/>
</dbReference>
<dbReference type="Pfam" id="PF08137">
    <property type="entry name" value="DVL"/>
    <property type="match status" value="1"/>
</dbReference>
<proteinExistence type="inferred from homology"/>
<protein>
    <submittedName>
        <fullName evidence="9">Uncharacterized protein</fullName>
    </submittedName>
</protein>
<dbReference type="InterPro" id="IPR012552">
    <property type="entry name" value="DVL"/>
</dbReference>
<gene>
    <name evidence="9" type="ORF">HUJ06_016617</name>
</gene>
<evidence type="ECO:0000256" key="2">
    <source>
        <dbReference type="ARBA" id="ARBA00022473"/>
    </source>
</evidence>
<evidence type="ECO:0000256" key="3">
    <source>
        <dbReference type="ARBA" id="ARBA00022475"/>
    </source>
</evidence>
<dbReference type="EMBL" id="DUZY01000008">
    <property type="protein sequence ID" value="DAD46680.1"/>
    <property type="molecule type" value="Genomic_DNA"/>
</dbReference>
<evidence type="ECO:0000256" key="8">
    <source>
        <dbReference type="SAM" id="MobiDB-lite"/>
    </source>
</evidence>
<keyword evidence="3" id="KW-1003">Cell membrane</keyword>
<evidence type="ECO:0000256" key="6">
    <source>
        <dbReference type="ARBA" id="ARBA00023136"/>
    </source>
</evidence>
<dbReference type="AlphaFoldDB" id="A0A822ZQB7"/>
<keyword evidence="10" id="KW-1185">Reference proteome</keyword>
<accession>A0A822ZQB7</accession>
<organism evidence="9 10">
    <name type="scientific">Nelumbo nucifera</name>
    <name type="common">Sacred lotus</name>
    <dbReference type="NCBI Taxonomy" id="4432"/>
    <lineage>
        <taxon>Eukaryota</taxon>
        <taxon>Viridiplantae</taxon>
        <taxon>Streptophyta</taxon>
        <taxon>Embryophyta</taxon>
        <taxon>Tracheophyta</taxon>
        <taxon>Spermatophyta</taxon>
        <taxon>Magnoliopsida</taxon>
        <taxon>Proteales</taxon>
        <taxon>Nelumbonaceae</taxon>
        <taxon>Nelumbo</taxon>
    </lineage>
</organism>
<dbReference type="InterPro" id="IPR051525">
    <property type="entry name" value="DVL_RTFL_regulatory"/>
</dbReference>
<feature type="region of interest" description="Disordered" evidence="8">
    <location>
        <begin position="1"/>
        <end position="20"/>
    </location>
</feature>
<name>A0A822ZQB7_NELNU</name>
<keyword evidence="2" id="KW-0217">Developmental protein</keyword>
<evidence type="ECO:0000256" key="5">
    <source>
        <dbReference type="ARBA" id="ARBA00022989"/>
    </source>
</evidence>
<evidence type="ECO:0000256" key="1">
    <source>
        <dbReference type="ARBA" id="ARBA00004162"/>
    </source>
</evidence>
<comment type="similarity">
    <text evidence="7">Belongs to the DVL/RTFL small polypeptides family.</text>
</comment>
<reference evidence="9 10" key="1">
    <citation type="journal article" date="2020" name="Mol. Biol. Evol.">
        <title>Distinct Expression and Methylation Patterns for Genes with Different Fates following a Single Whole-Genome Duplication in Flowering Plants.</title>
        <authorList>
            <person name="Shi T."/>
            <person name="Rahmani R.S."/>
            <person name="Gugger P.F."/>
            <person name="Wang M."/>
            <person name="Li H."/>
            <person name="Zhang Y."/>
            <person name="Li Z."/>
            <person name="Wang Q."/>
            <person name="Van de Peer Y."/>
            <person name="Marchal K."/>
            <person name="Chen J."/>
        </authorList>
    </citation>
    <scope>NUCLEOTIDE SEQUENCE [LARGE SCALE GENOMIC DNA]</scope>
    <source>
        <tissue evidence="9">Leaf</tissue>
    </source>
</reference>
<sequence length="57" mass="6879">MGQCASRRSMDGEGWDESPLDRRGCWAMAKERRARFYILRKCVLMLLCWRNYDKYAK</sequence>
<evidence type="ECO:0000313" key="10">
    <source>
        <dbReference type="Proteomes" id="UP000607653"/>
    </source>
</evidence>
<evidence type="ECO:0000256" key="7">
    <source>
        <dbReference type="ARBA" id="ARBA00024340"/>
    </source>
</evidence>
<evidence type="ECO:0000313" key="9">
    <source>
        <dbReference type="EMBL" id="DAD46680.1"/>
    </source>
</evidence>
<evidence type="ECO:0000256" key="4">
    <source>
        <dbReference type="ARBA" id="ARBA00022692"/>
    </source>
</evidence>
<dbReference type="GO" id="GO:0005886">
    <property type="term" value="C:plasma membrane"/>
    <property type="evidence" value="ECO:0007669"/>
    <property type="project" value="UniProtKB-SubCell"/>
</dbReference>
<dbReference type="GO" id="GO:0048367">
    <property type="term" value="P:shoot system development"/>
    <property type="evidence" value="ECO:0007669"/>
    <property type="project" value="UniProtKB-ARBA"/>
</dbReference>
<keyword evidence="5" id="KW-1133">Transmembrane helix</keyword>
<dbReference type="Proteomes" id="UP000607653">
    <property type="component" value="Unassembled WGS sequence"/>
</dbReference>
<keyword evidence="6" id="KW-0472">Membrane</keyword>
<comment type="subcellular location">
    <subcellularLocation>
        <location evidence="1">Cell membrane</location>
        <topology evidence="1">Single-pass membrane protein</topology>
    </subcellularLocation>
</comment>